<evidence type="ECO:0000256" key="1">
    <source>
        <dbReference type="ARBA" id="ARBA00007812"/>
    </source>
</evidence>
<gene>
    <name evidence="7" type="ORF">DXH78_15635</name>
</gene>
<feature type="domain" description="Thiamine pyrophosphate enzyme N-terminal TPP-binding" evidence="6">
    <location>
        <begin position="11"/>
        <end position="127"/>
    </location>
</feature>
<dbReference type="GO" id="GO:0005948">
    <property type="term" value="C:acetolactate synthase complex"/>
    <property type="evidence" value="ECO:0007669"/>
    <property type="project" value="TreeGrafter"/>
</dbReference>
<keyword evidence="2 3" id="KW-0786">Thiamine pyrophosphate</keyword>
<evidence type="ECO:0000256" key="2">
    <source>
        <dbReference type="ARBA" id="ARBA00023052"/>
    </source>
</evidence>
<dbReference type="InterPro" id="IPR011766">
    <property type="entry name" value="TPP_enzyme_TPP-bd"/>
</dbReference>
<dbReference type="Pfam" id="PF02776">
    <property type="entry name" value="TPP_enzyme_N"/>
    <property type="match status" value="1"/>
</dbReference>
<dbReference type="SUPFAM" id="SSF52467">
    <property type="entry name" value="DHS-like NAD/FAD-binding domain"/>
    <property type="match status" value="1"/>
</dbReference>
<dbReference type="CDD" id="cd07035">
    <property type="entry name" value="TPP_PYR_POX_like"/>
    <property type="match status" value="1"/>
</dbReference>
<name>A0A371B370_9BRAD</name>
<organism evidence="7 8">
    <name type="scientific">Undibacter mobilis</name>
    <dbReference type="NCBI Taxonomy" id="2292256"/>
    <lineage>
        <taxon>Bacteria</taxon>
        <taxon>Pseudomonadati</taxon>
        <taxon>Pseudomonadota</taxon>
        <taxon>Alphaproteobacteria</taxon>
        <taxon>Hyphomicrobiales</taxon>
        <taxon>Nitrobacteraceae</taxon>
        <taxon>Undibacter</taxon>
    </lineage>
</organism>
<evidence type="ECO:0000259" key="4">
    <source>
        <dbReference type="Pfam" id="PF00205"/>
    </source>
</evidence>
<reference evidence="8" key="1">
    <citation type="submission" date="2018-08" db="EMBL/GenBank/DDBJ databases">
        <authorList>
            <person name="Kim S.-J."/>
            <person name="Jung G.-Y."/>
        </authorList>
    </citation>
    <scope>NUCLEOTIDE SEQUENCE [LARGE SCALE GENOMIC DNA]</scope>
    <source>
        <strain evidence="8">GY_H</strain>
    </source>
</reference>
<dbReference type="InterPro" id="IPR029035">
    <property type="entry name" value="DHS-like_NAD/FAD-binding_dom"/>
</dbReference>
<proteinExistence type="inferred from homology"/>
<dbReference type="GO" id="GO:0009097">
    <property type="term" value="P:isoleucine biosynthetic process"/>
    <property type="evidence" value="ECO:0007669"/>
    <property type="project" value="TreeGrafter"/>
</dbReference>
<dbReference type="InterPro" id="IPR012001">
    <property type="entry name" value="Thiamin_PyroP_enz_TPP-bd_dom"/>
</dbReference>
<dbReference type="InterPro" id="IPR045229">
    <property type="entry name" value="TPP_enz"/>
</dbReference>
<dbReference type="GO" id="GO:0050660">
    <property type="term" value="F:flavin adenine dinucleotide binding"/>
    <property type="evidence" value="ECO:0007669"/>
    <property type="project" value="TreeGrafter"/>
</dbReference>
<dbReference type="GO" id="GO:0030976">
    <property type="term" value="F:thiamine pyrophosphate binding"/>
    <property type="evidence" value="ECO:0007669"/>
    <property type="project" value="InterPro"/>
</dbReference>
<accession>A0A371B370</accession>
<dbReference type="PANTHER" id="PTHR18968">
    <property type="entry name" value="THIAMINE PYROPHOSPHATE ENZYMES"/>
    <property type="match status" value="1"/>
</dbReference>
<dbReference type="GO" id="GO:0003984">
    <property type="term" value="F:acetolactate synthase activity"/>
    <property type="evidence" value="ECO:0007669"/>
    <property type="project" value="TreeGrafter"/>
</dbReference>
<comment type="caution">
    <text evidence="7">The sequence shown here is derived from an EMBL/GenBank/DDBJ whole genome shotgun (WGS) entry which is preliminary data.</text>
</comment>
<dbReference type="Gene3D" id="3.40.50.970">
    <property type="match status" value="2"/>
</dbReference>
<evidence type="ECO:0000313" key="7">
    <source>
        <dbReference type="EMBL" id="RDV02035.1"/>
    </source>
</evidence>
<dbReference type="OrthoDB" id="7534569at2"/>
<dbReference type="Gene3D" id="3.40.50.1220">
    <property type="entry name" value="TPP-binding domain"/>
    <property type="match status" value="1"/>
</dbReference>
<dbReference type="PANTHER" id="PTHR18968:SF13">
    <property type="entry name" value="ACETOLACTATE SYNTHASE CATALYTIC SUBUNIT, MITOCHONDRIAL"/>
    <property type="match status" value="1"/>
</dbReference>
<dbReference type="SUPFAM" id="SSF52518">
    <property type="entry name" value="Thiamin diphosphate-binding fold (THDP-binding)"/>
    <property type="match status" value="2"/>
</dbReference>
<dbReference type="RefSeq" id="WP_115518156.1">
    <property type="nucleotide sequence ID" value="NZ_QRGO01000002.1"/>
</dbReference>
<feature type="domain" description="Thiamine pyrophosphate enzyme TPP-binding" evidence="5">
    <location>
        <begin position="416"/>
        <end position="565"/>
    </location>
</feature>
<dbReference type="NCBIfam" id="NF006203">
    <property type="entry name" value="PRK08327.1"/>
    <property type="match status" value="1"/>
</dbReference>
<dbReference type="GO" id="GO:0000287">
    <property type="term" value="F:magnesium ion binding"/>
    <property type="evidence" value="ECO:0007669"/>
    <property type="project" value="InterPro"/>
</dbReference>
<comment type="similarity">
    <text evidence="1 3">Belongs to the TPP enzyme family.</text>
</comment>
<sequence>MHDTPLPDLAATAFLERLAQRGVEYAFVNSGTDFAPIVEALAREPNSARFPRFVTVPHENLAMAMAHGYYRLSGKPAAVMCHVTVGTANALCGLMNCSRDHIPVLLAAGRTPNTETGFPESRNGYIHWGTESFDQGGLVREYVKWDYEWRHGQPAGDVVDRALDIAMSEPRGPVYLTLAREVLGGPVVDKRRNNLRGLGAAAPHPCPETIGVAAELLTNASFPLIITATAGRTRTSYAALTDFADRHAIPVVQSQTRDLNLPTAHAMNLGHNVHQILPRADVILVLDNDVPWLPSVGGPSPGAKVIHMSADPLASRYPFREFETDVLITSETTRGVVALDQAMTAAANNKAKIRKDERRISISRIRDEQALERRRQIDKASAAPRAGGVWITHCLNALKSPDAIIINELGFNAPDFLELNEWGSYMATSLAGGLGFGLGAALGAKLAAPEREVIVCCGEGSYMFGNPTPYHFVQAAEKLPTLTIVSNNHAWHAVRVAARSVYPRGAAAKSNDMPLTSLAPSPQYEKTISAIGGYGEKVDTPAELPNAIERGLDAVRAGVPAVLNVLTEGR</sequence>
<dbReference type="EMBL" id="QRGO01000002">
    <property type="protein sequence ID" value="RDV02035.1"/>
    <property type="molecule type" value="Genomic_DNA"/>
</dbReference>
<dbReference type="Pfam" id="PF00205">
    <property type="entry name" value="TPP_enzyme_M"/>
    <property type="match status" value="1"/>
</dbReference>
<evidence type="ECO:0000259" key="5">
    <source>
        <dbReference type="Pfam" id="PF02775"/>
    </source>
</evidence>
<keyword evidence="8" id="KW-1185">Reference proteome</keyword>
<dbReference type="GO" id="GO:0009099">
    <property type="term" value="P:L-valine biosynthetic process"/>
    <property type="evidence" value="ECO:0007669"/>
    <property type="project" value="TreeGrafter"/>
</dbReference>
<evidence type="ECO:0000259" key="6">
    <source>
        <dbReference type="Pfam" id="PF02776"/>
    </source>
</evidence>
<protein>
    <submittedName>
        <fullName evidence="7">Thiamine pyrophosphate-requiring protein</fullName>
    </submittedName>
</protein>
<dbReference type="InterPro" id="IPR029061">
    <property type="entry name" value="THDP-binding"/>
</dbReference>
<feature type="domain" description="Thiamine pyrophosphate enzyme central" evidence="4">
    <location>
        <begin position="213"/>
        <end position="312"/>
    </location>
</feature>
<dbReference type="AlphaFoldDB" id="A0A371B370"/>
<dbReference type="InterPro" id="IPR012000">
    <property type="entry name" value="Thiamin_PyroP_enz_cen_dom"/>
</dbReference>
<dbReference type="Proteomes" id="UP000263993">
    <property type="component" value="Unassembled WGS sequence"/>
</dbReference>
<evidence type="ECO:0000256" key="3">
    <source>
        <dbReference type="RuleBase" id="RU362132"/>
    </source>
</evidence>
<dbReference type="Pfam" id="PF02775">
    <property type="entry name" value="TPP_enzyme_C"/>
    <property type="match status" value="1"/>
</dbReference>
<evidence type="ECO:0000313" key="8">
    <source>
        <dbReference type="Proteomes" id="UP000263993"/>
    </source>
</evidence>